<organism evidence="1 2">
    <name type="scientific">Phytophthora sojae (strain P6497)</name>
    <name type="common">Soybean stem and root rot agent</name>
    <name type="synonym">Phytophthora megasperma f. sp. glycines</name>
    <dbReference type="NCBI Taxonomy" id="1094619"/>
    <lineage>
        <taxon>Eukaryota</taxon>
        <taxon>Sar</taxon>
        <taxon>Stramenopiles</taxon>
        <taxon>Oomycota</taxon>
        <taxon>Peronosporomycetes</taxon>
        <taxon>Peronosporales</taxon>
        <taxon>Peronosporaceae</taxon>
        <taxon>Phytophthora</taxon>
    </lineage>
</organism>
<protein>
    <submittedName>
        <fullName evidence="1">Uncharacterized protein</fullName>
    </submittedName>
</protein>
<dbReference type="GeneID" id="20645499"/>
<dbReference type="AlphaFoldDB" id="G4Z0I3"/>
<keyword evidence="2" id="KW-1185">Reference proteome</keyword>
<accession>G4Z0I3</accession>
<sequence length="162" mass="17927">MMALNEDEDAPNLDVWNIHFSTHTTKDKLTTGGWVLYHQTASQQWIPRKAGSLYLGLTKTPTDAAARTLNQGLTELNVMTTPGSTYLRIDSLDKKLQVQLQQLKADIQATGPVAALAKDLNAIFSVHKLMELSTPFNSTGIVKNRGYIYVDDIDIVKIVRVG</sequence>
<reference evidence="1 2" key="1">
    <citation type="journal article" date="2006" name="Science">
        <title>Phytophthora genome sequences uncover evolutionary origins and mechanisms of pathogenesis.</title>
        <authorList>
            <person name="Tyler B.M."/>
            <person name="Tripathy S."/>
            <person name="Zhang X."/>
            <person name="Dehal P."/>
            <person name="Jiang R.H."/>
            <person name="Aerts A."/>
            <person name="Arredondo F.D."/>
            <person name="Baxter L."/>
            <person name="Bensasson D."/>
            <person name="Beynon J.L."/>
            <person name="Chapman J."/>
            <person name="Damasceno C.M."/>
            <person name="Dorrance A.E."/>
            <person name="Dou D."/>
            <person name="Dickerman A.W."/>
            <person name="Dubchak I.L."/>
            <person name="Garbelotto M."/>
            <person name="Gijzen M."/>
            <person name="Gordon S.G."/>
            <person name="Govers F."/>
            <person name="Grunwald N.J."/>
            <person name="Huang W."/>
            <person name="Ivors K.L."/>
            <person name="Jones R.W."/>
            <person name="Kamoun S."/>
            <person name="Krampis K."/>
            <person name="Lamour K.H."/>
            <person name="Lee M.K."/>
            <person name="McDonald W.H."/>
            <person name="Medina M."/>
            <person name="Meijer H.J."/>
            <person name="Nordberg E.K."/>
            <person name="Maclean D.J."/>
            <person name="Ospina-Giraldo M.D."/>
            <person name="Morris P.F."/>
            <person name="Phuntumart V."/>
            <person name="Putnam N.H."/>
            <person name="Rash S."/>
            <person name="Rose J.K."/>
            <person name="Sakihama Y."/>
            <person name="Salamov A.A."/>
            <person name="Savidor A."/>
            <person name="Scheuring C.F."/>
            <person name="Smith B.M."/>
            <person name="Sobral B.W."/>
            <person name="Terry A."/>
            <person name="Torto-Alalibo T.A."/>
            <person name="Win J."/>
            <person name="Xu Z."/>
            <person name="Zhang H."/>
            <person name="Grigoriev I.V."/>
            <person name="Rokhsar D.S."/>
            <person name="Boore J.L."/>
        </authorList>
    </citation>
    <scope>NUCLEOTIDE SEQUENCE [LARGE SCALE GENOMIC DNA]</scope>
    <source>
        <strain evidence="1 2">P6497</strain>
    </source>
</reference>
<evidence type="ECO:0000313" key="1">
    <source>
        <dbReference type="EMBL" id="EGZ25832.1"/>
    </source>
</evidence>
<name>G4Z0I3_PHYSP</name>
<dbReference type="EMBL" id="JH159152">
    <property type="protein sequence ID" value="EGZ25832.1"/>
    <property type="molecule type" value="Genomic_DNA"/>
</dbReference>
<evidence type="ECO:0000313" key="2">
    <source>
        <dbReference type="Proteomes" id="UP000002640"/>
    </source>
</evidence>
<dbReference type="RefSeq" id="XP_009521120.1">
    <property type="nucleotide sequence ID" value="XM_009522825.1"/>
</dbReference>
<dbReference type="KEGG" id="psoj:PHYSODRAFT_326800"/>
<proteinExistence type="predicted"/>
<dbReference type="Proteomes" id="UP000002640">
    <property type="component" value="Unassembled WGS sequence"/>
</dbReference>
<gene>
    <name evidence="1" type="ORF">PHYSODRAFT_326800</name>
</gene>
<dbReference type="InParanoid" id="G4Z0I3"/>